<protein>
    <submittedName>
        <fullName evidence="1">Uncharacterized protein DUF177 involved in 23S rRNA accumulation</fullName>
    </submittedName>
</protein>
<dbReference type="InterPro" id="IPR003772">
    <property type="entry name" value="YceD"/>
</dbReference>
<dbReference type="AlphaFoldDB" id="A0A3D9FHM6"/>
<organism evidence="1 2">
    <name type="scientific">Parasphingopyxis lamellibrachiae</name>
    <dbReference type="NCBI Taxonomy" id="680125"/>
    <lineage>
        <taxon>Bacteria</taxon>
        <taxon>Pseudomonadati</taxon>
        <taxon>Pseudomonadota</taxon>
        <taxon>Alphaproteobacteria</taxon>
        <taxon>Sphingomonadales</taxon>
        <taxon>Sphingomonadaceae</taxon>
        <taxon>Parasphingopyxis</taxon>
    </lineage>
</organism>
<evidence type="ECO:0000313" key="1">
    <source>
        <dbReference type="EMBL" id="RED17158.1"/>
    </source>
</evidence>
<dbReference type="EMBL" id="QRDP01000004">
    <property type="protein sequence ID" value="RED17158.1"/>
    <property type="molecule type" value="Genomic_DNA"/>
</dbReference>
<reference evidence="1 2" key="1">
    <citation type="submission" date="2018-07" db="EMBL/GenBank/DDBJ databases">
        <title>Genomic Encyclopedia of Type Strains, Phase IV (KMG-IV): sequencing the most valuable type-strain genomes for metagenomic binning, comparative biology and taxonomic classification.</title>
        <authorList>
            <person name="Goeker M."/>
        </authorList>
    </citation>
    <scope>NUCLEOTIDE SEQUENCE [LARGE SCALE GENOMIC DNA]</scope>
    <source>
        <strain evidence="1 2">DSM 26725</strain>
    </source>
</reference>
<proteinExistence type="predicted"/>
<name>A0A3D9FHM6_9SPHN</name>
<dbReference type="Proteomes" id="UP000256310">
    <property type="component" value="Unassembled WGS sequence"/>
</dbReference>
<evidence type="ECO:0000313" key="2">
    <source>
        <dbReference type="Proteomes" id="UP000256310"/>
    </source>
</evidence>
<comment type="caution">
    <text evidence="1">The sequence shown here is derived from an EMBL/GenBank/DDBJ whole genome shotgun (WGS) entry which is preliminary data.</text>
</comment>
<keyword evidence="2" id="KW-1185">Reference proteome</keyword>
<gene>
    <name evidence="1" type="ORF">DFR46_2196</name>
</gene>
<dbReference type="Pfam" id="PF02620">
    <property type="entry name" value="YceD"/>
    <property type="match status" value="1"/>
</dbReference>
<sequence>MSQPPEFSRPIPIDAIGAGAASHSVEASAEECAALAGRFELMAMDGLSAEAEVRRNDTVVYARGLARAEVTQSCVVTGDPVSSRIEAEFDLRFLPETAPPSEEEIELSADECETMTYTGGAIDIGEAAAQTVALALDPFPRSGNAEQVLRDAGVISEEEAGPFGALKGLRDALAGKSAD</sequence>
<dbReference type="RefSeq" id="WP_116236464.1">
    <property type="nucleotide sequence ID" value="NZ_QRDP01000004.1"/>
</dbReference>
<accession>A0A3D9FHM6</accession>
<dbReference type="OrthoDB" id="8443793at2"/>